<accession>A0A5C6RY94</accession>
<comment type="subunit">
    <text evidence="10">Monomer.</text>
</comment>
<dbReference type="OrthoDB" id="9776390at2"/>
<evidence type="ECO:0000256" key="3">
    <source>
        <dbReference type="ARBA" id="ARBA00005842"/>
    </source>
</evidence>
<evidence type="ECO:0000256" key="13">
    <source>
        <dbReference type="RuleBase" id="RU003785"/>
    </source>
</evidence>
<keyword evidence="15" id="KW-1185">Reference proteome</keyword>
<feature type="region of interest" description="Interaction with substrate tRNA" evidence="10">
    <location>
        <begin position="35"/>
        <end position="38"/>
    </location>
</feature>
<dbReference type="PANTHER" id="PTHR11088:SF60">
    <property type="entry name" value="TRNA DIMETHYLALLYLTRANSFERASE"/>
    <property type="match status" value="1"/>
</dbReference>
<reference evidence="14 15" key="1">
    <citation type="submission" date="2019-08" db="EMBL/GenBank/DDBJ databases">
        <title>Genome of Vicingus serpentipes NCIMB 15042.</title>
        <authorList>
            <person name="Bowman J.P."/>
        </authorList>
    </citation>
    <scope>NUCLEOTIDE SEQUENCE [LARGE SCALE GENOMIC DNA]</scope>
    <source>
        <strain evidence="14 15">NCIMB 15042</strain>
    </source>
</reference>
<sequence length="302" mass="35139">MYPTLVVITGPTAVGKTKLCVEVAQHFSCDIISADSRQFFKELSIGTAKPTSDEMQNVIHHFVNSHSIISAYNVNDFEQDVLKLLPQLFKQNPLVILTGGSGLYIDSICDGFDDDLPQGDEKIRKQLEDLYNKYGIEILQEKLKQLDPSFYKEIDLSNLKRLYRAIEVCLLSGKTYSELRLGVKQKRQFNIIKIALKRDKEDLFNRINLRVDIMMQQGLLDEVKQVEKYRDTNALKTVGYRELFDFLDKKISLEEATEKIKVNTRRYAKKQIAWFNRNNDYKWFHPNDKELIISYIESHLNS</sequence>
<dbReference type="NCBIfam" id="TIGR00174">
    <property type="entry name" value="miaA"/>
    <property type="match status" value="1"/>
</dbReference>
<evidence type="ECO:0000313" key="15">
    <source>
        <dbReference type="Proteomes" id="UP000321721"/>
    </source>
</evidence>
<dbReference type="GO" id="GO:0006400">
    <property type="term" value="P:tRNA modification"/>
    <property type="evidence" value="ECO:0007669"/>
    <property type="project" value="TreeGrafter"/>
</dbReference>
<evidence type="ECO:0000256" key="12">
    <source>
        <dbReference type="RuleBase" id="RU003784"/>
    </source>
</evidence>
<evidence type="ECO:0000256" key="4">
    <source>
        <dbReference type="ARBA" id="ARBA00022679"/>
    </source>
</evidence>
<dbReference type="InterPro" id="IPR027417">
    <property type="entry name" value="P-loop_NTPase"/>
</dbReference>
<keyword evidence="4 10" id="KW-0808">Transferase</keyword>
<comment type="similarity">
    <text evidence="3 10 13">Belongs to the IPP transferase family.</text>
</comment>
<dbReference type="EMBL" id="VOOS01000001">
    <property type="protein sequence ID" value="TXB66620.1"/>
    <property type="molecule type" value="Genomic_DNA"/>
</dbReference>
<keyword evidence="5 10" id="KW-0819">tRNA processing</keyword>
<comment type="caution">
    <text evidence="10">Lacks conserved residue(s) required for the propagation of feature annotation.</text>
</comment>
<dbReference type="SUPFAM" id="SSF52540">
    <property type="entry name" value="P-loop containing nucleoside triphosphate hydrolases"/>
    <property type="match status" value="2"/>
</dbReference>
<dbReference type="InterPro" id="IPR018022">
    <property type="entry name" value="IPT"/>
</dbReference>
<dbReference type="EC" id="2.5.1.75" evidence="10"/>
<evidence type="ECO:0000256" key="11">
    <source>
        <dbReference type="RuleBase" id="RU003783"/>
    </source>
</evidence>
<organism evidence="14 15">
    <name type="scientific">Vicingus serpentipes</name>
    <dbReference type="NCBI Taxonomy" id="1926625"/>
    <lineage>
        <taxon>Bacteria</taxon>
        <taxon>Pseudomonadati</taxon>
        <taxon>Bacteroidota</taxon>
        <taxon>Flavobacteriia</taxon>
        <taxon>Flavobacteriales</taxon>
        <taxon>Vicingaceae</taxon>
        <taxon>Vicingus</taxon>
    </lineage>
</organism>
<comment type="catalytic activity">
    <reaction evidence="9 10 11">
        <text>adenosine(37) in tRNA + dimethylallyl diphosphate = N(6)-dimethylallyladenosine(37) in tRNA + diphosphate</text>
        <dbReference type="Rhea" id="RHEA:26482"/>
        <dbReference type="Rhea" id="RHEA-COMP:10162"/>
        <dbReference type="Rhea" id="RHEA-COMP:10375"/>
        <dbReference type="ChEBI" id="CHEBI:33019"/>
        <dbReference type="ChEBI" id="CHEBI:57623"/>
        <dbReference type="ChEBI" id="CHEBI:74411"/>
        <dbReference type="ChEBI" id="CHEBI:74415"/>
        <dbReference type="EC" id="2.5.1.75"/>
    </reaction>
</comment>
<comment type="cofactor">
    <cofactor evidence="1 10">
        <name>Mg(2+)</name>
        <dbReference type="ChEBI" id="CHEBI:18420"/>
    </cofactor>
</comment>
<dbReference type="PANTHER" id="PTHR11088">
    <property type="entry name" value="TRNA DIMETHYLALLYLTRANSFERASE"/>
    <property type="match status" value="1"/>
</dbReference>
<dbReference type="Pfam" id="PF01715">
    <property type="entry name" value="IPPT"/>
    <property type="match status" value="1"/>
</dbReference>
<comment type="caution">
    <text evidence="14">The sequence shown here is derived from an EMBL/GenBank/DDBJ whole genome shotgun (WGS) entry which is preliminary data.</text>
</comment>
<proteinExistence type="inferred from homology"/>
<evidence type="ECO:0000256" key="7">
    <source>
        <dbReference type="ARBA" id="ARBA00022840"/>
    </source>
</evidence>
<dbReference type="Proteomes" id="UP000321721">
    <property type="component" value="Unassembled WGS sequence"/>
</dbReference>
<feature type="binding site" evidence="10">
    <location>
        <begin position="10"/>
        <end position="17"/>
    </location>
    <ligand>
        <name>ATP</name>
        <dbReference type="ChEBI" id="CHEBI:30616"/>
    </ligand>
</feature>
<evidence type="ECO:0000256" key="5">
    <source>
        <dbReference type="ARBA" id="ARBA00022694"/>
    </source>
</evidence>
<evidence type="ECO:0000256" key="2">
    <source>
        <dbReference type="ARBA" id="ARBA00003213"/>
    </source>
</evidence>
<dbReference type="HAMAP" id="MF_00185">
    <property type="entry name" value="IPP_trans"/>
    <property type="match status" value="1"/>
</dbReference>
<feature type="binding site" evidence="10">
    <location>
        <begin position="12"/>
        <end position="17"/>
    </location>
    <ligand>
        <name>substrate</name>
    </ligand>
</feature>
<dbReference type="Gene3D" id="1.10.20.140">
    <property type="match status" value="1"/>
</dbReference>
<dbReference type="GO" id="GO:0005524">
    <property type="term" value="F:ATP binding"/>
    <property type="evidence" value="ECO:0007669"/>
    <property type="project" value="UniProtKB-UniRule"/>
</dbReference>
<keyword evidence="7 10" id="KW-0067">ATP-binding</keyword>
<evidence type="ECO:0000256" key="10">
    <source>
        <dbReference type="HAMAP-Rule" id="MF_00185"/>
    </source>
</evidence>
<keyword evidence="6 10" id="KW-0547">Nucleotide-binding</keyword>
<feature type="site" description="Interaction with substrate tRNA" evidence="10">
    <location>
        <position position="101"/>
    </location>
</feature>
<keyword evidence="8 10" id="KW-0460">Magnesium</keyword>
<evidence type="ECO:0000256" key="8">
    <source>
        <dbReference type="ARBA" id="ARBA00022842"/>
    </source>
</evidence>
<name>A0A5C6RY94_9FLAO</name>
<dbReference type="GO" id="GO:0052381">
    <property type="term" value="F:tRNA dimethylallyltransferase activity"/>
    <property type="evidence" value="ECO:0007669"/>
    <property type="project" value="UniProtKB-UniRule"/>
</dbReference>
<comment type="function">
    <text evidence="2 10 12">Catalyzes the transfer of a dimethylallyl group onto the adenine at position 37 in tRNAs that read codons beginning with uridine, leading to the formation of N6-(dimethylallyl)adenosine (i(6)A).</text>
</comment>
<dbReference type="InterPro" id="IPR039657">
    <property type="entry name" value="Dimethylallyltransferase"/>
</dbReference>
<evidence type="ECO:0000256" key="6">
    <source>
        <dbReference type="ARBA" id="ARBA00022741"/>
    </source>
</evidence>
<gene>
    <name evidence="10 14" type="primary">miaA</name>
    <name evidence="14" type="ORF">FRY74_00100</name>
</gene>
<dbReference type="Gene3D" id="3.40.50.300">
    <property type="entry name" value="P-loop containing nucleotide triphosphate hydrolases"/>
    <property type="match status" value="1"/>
</dbReference>
<evidence type="ECO:0000256" key="9">
    <source>
        <dbReference type="ARBA" id="ARBA00049563"/>
    </source>
</evidence>
<evidence type="ECO:0000256" key="1">
    <source>
        <dbReference type="ARBA" id="ARBA00001946"/>
    </source>
</evidence>
<evidence type="ECO:0000313" key="14">
    <source>
        <dbReference type="EMBL" id="TXB66620.1"/>
    </source>
</evidence>
<dbReference type="RefSeq" id="WP_147097423.1">
    <property type="nucleotide sequence ID" value="NZ_VOOS01000001.1"/>
</dbReference>
<feature type="site" description="Interaction with substrate tRNA" evidence="10">
    <location>
        <position position="124"/>
    </location>
</feature>
<dbReference type="AlphaFoldDB" id="A0A5C6RY94"/>
<protein>
    <recommendedName>
        <fullName evidence="10">tRNA dimethylallyltransferase</fullName>
        <ecNumber evidence="10">2.5.1.75</ecNumber>
    </recommendedName>
    <alternativeName>
        <fullName evidence="10">Dimethylallyl diphosphate:tRNA dimethylallyltransferase</fullName>
        <shortName evidence="10">DMAPP:tRNA dimethylallyltransferase</shortName>
        <shortName evidence="10">DMATase</shortName>
    </alternativeName>
    <alternativeName>
        <fullName evidence="10">Isopentenyl-diphosphate:tRNA isopentenyltransferase</fullName>
        <shortName evidence="10">IPP transferase</shortName>
        <shortName evidence="10">IPPT</shortName>
        <shortName evidence="10">IPTase</shortName>
    </alternativeName>
</protein>